<evidence type="ECO:0000256" key="6">
    <source>
        <dbReference type="ARBA" id="ARBA00023277"/>
    </source>
</evidence>
<reference evidence="10 11" key="1">
    <citation type="journal article" date="2024" name="J Genomics">
        <title>Draft genome sequencing and assembly of Favolaschia claudopus CIRM-BRFM 2984 isolated from oak limbs.</title>
        <authorList>
            <person name="Navarro D."/>
            <person name="Drula E."/>
            <person name="Chaduli D."/>
            <person name="Cazenave R."/>
            <person name="Ahrendt S."/>
            <person name="Wang J."/>
            <person name="Lipzen A."/>
            <person name="Daum C."/>
            <person name="Barry K."/>
            <person name="Grigoriev I.V."/>
            <person name="Favel A."/>
            <person name="Rosso M.N."/>
            <person name="Martin F."/>
        </authorList>
    </citation>
    <scope>NUCLEOTIDE SEQUENCE [LARGE SCALE GENOMIC DNA]</scope>
    <source>
        <strain evidence="10 11">CIRM-BRFM 2984</strain>
    </source>
</reference>
<evidence type="ECO:0000256" key="8">
    <source>
        <dbReference type="ARBA" id="ARBA00026232"/>
    </source>
</evidence>
<evidence type="ECO:0000313" key="11">
    <source>
        <dbReference type="Proteomes" id="UP001362999"/>
    </source>
</evidence>
<comment type="caution">
    <text evidence="10">The sequence shown here is derived from an EMBL/GenBank/DDBJ whole genome shotgun (WGS) entry which is preliminary data.</text>
</comment>
<keyword evidence="9" id="KW-0472">Membrane</keyword>
<sequence>MFAHSPDDYTETSSVRRREIPLRGKGRRILFGFGFWALGCSIGFGLASSWGPSWGGSGSQMQDCVAHFDSPRPVLEGEAPHVVTEPPGGGRPITQTLLKGPPTAAFRDNLQPDVQYITTWPGSGWTNDVLLYMNLLYFAMITERVPVIPYFTPTHVGKGNAPTLPFGEVFDIPRIENATGLRILEWHQVKDSESEVVDTLGCWSIWKAVQSFNTEPHFTSAPGRLKLDVSYTTAPRWIKMDSNDQNAFATFWTIASLAFPETRARNLQAPTLSPIRSVALPPDEHMVCYDYLYYVGTYTDYEWESDFSPAWRFVGRHMHWTPQLQQLAERYTREALGLASYQATPPYIAVHVRRGDFANWCNNVPINDCFPSFDVIERRVEEVKGEIYSKKRIRVDRVIVTSDEEDPAWWAEVAKLGWSNPDHSRTADVHGKWYPLLIDAVIQSSAIGFVGTDRSTVSVIARKRIQTWNSGISRTVKWGSPGADDH</sequence>
<dbReference type="PANTHER" id="PTHR13398:SF0">
    <property type="entry name" value="GDP-FUCOSE PROTEIN O-FUCOSYLTRANSFERASE 2"/>
    <property type="match status" value="1"/>
</dbReference>
<organism evidence="10 11">
    <name type="scientific">Favolaschia claudopus</name>
    <dbReference type="NCBI Taxonomy" id="2862362"/>
    <lineage>
        <taxon>Eukaryota</taxon>
        <taxon>Fungi</taxon>
        <taxon>Dikarya</taxon>
        <taxon>Basidiomycota</taxon>
        <taxon>Agaricomycotina</taxon>
        <taxon>Agaricomycetes</taxon>
        <taxon>Agaricomycetidae</taxon>
        <taxon>Agaricales</taxon>
        <taxon>Marasmiineae</taxon>
        <taxon>Mycenaceae</taxon>
        <taxon>Favolaschia</taxon>
    </lineage>
</organism>
<comment type="subcellular location">
    <subcellularLocation>
        <location evidence="1">Endoplasmic reticulum</location>
    </subcellularLocation>
</comment>
<dbReference type="EMBL" id="JAWWNJ010000024">
    <property type="protein sequence ID" value="KAK7031515.1"/>
    <property type="molecule type" value="Genomic_DNA"/>
</dbReference>
<evidence type="ECO:0000256" key="7">
    <source>
        <dbReference type="ARBA" id="ARBA00025803"/>
    </source>
</evidence>
<protein>
    <recommendedName>
        <fullName evidence="8">GDP-fucose protein O-fucosyltransferase 2</fullName>
    </recommendedName>
</protein>
<dbReference type="Proteomes" id="UP001362999">
    <property type="component" value="Unassembled WGS sequence"/>
</dbReference>
<gene>
    <name evidence="10" type="ORF">R3P38DRAFT_818327</name>
</gene>
<dbReference type="GO" id="GO:0006004">
    <property type="term" value="P:fucose metabolic process"/>
    <property type="evidence" value="ECO:0007669"/>
    <property type="project" value="UniProtKB-KW"/>
</dbReference>
<keyword evidence="4" id="KW-0256">Endoplasmic reticulum</keyword>
<accession>A0AAW0BYX6</accession>
<keyword evidence="5" id="KW-0294">Fucose metabolism</keyword>
<dbReference type="InterPro" id="IPR019378">
    <property type="entry name" value="GDP-Fuc_O-FucTrfase"/>
</dbReference>
<dbReference type="AlphaFoldDB" id="A0AAW0BYX6"/>
<comment type="similarity">
    <text evidence="7">Belongs to the glycosyltransferase 68 family.</text>
</comment>
<feature type="transmembrane region" description="Helical" evidence="9">
    <location>
        <begin position="29"/>
        <end position="51"/>
    </location>
</feature>
<dbReference type="Pfam" id="PF10250">
    <property type="entry name" value="O-FucT"/>
    <property type="match status" value="1"/>
</dbReference>
<name>A0AAW0BYX6_9AGAR</name>
<evidence type="ECO:0000256" key="2">
    <source>
        <dbReference type="ARBA" id="ARBA00004922"/>
    </source>
</evidence>
<dbReference type="PANTHER" id="PTHR13398">
    <property type="entry name" value="GDP-FUCOSE PROTEIN O-FUCOSYLTRANSFERASE 2"/>
    <property type="match status" value="1"/>
</dbReference>
<proteinExistence type="inferred from homology"/>
<keyword evidence="9" id="KW-1133">Transmembrane helix</keyword>
<evidence type="ECO:0000256" key="1">
    <source>
        <dbReference type="ARBA" id="ARBA00004240"/>
    </source>
</evidence>
<keyword evidence="11" id="KW-1185">Reference proteome</keyword>
<evidence type="ECO:0000313" key="10">
    <source>
        <dbReference type="EMBL" id="KAK7031515.1"/>
    </source>
</evidence>
<evidence type="ECO:0000256" key="5">
    <source>
        <dbReference type="ARBA" id="ARBA00023253"/>
    </source>
</evidence>
<dbReference type="InterPro" id="IPR045130">
    <property type="entry name" value="OFUT2-like"/>
</dbReference>
<evidence type="ECO:0000256" key="4">
    <source>
        <dbReference type="ARBA" id="ARBA00022824"/>
    </source>
</evidence>
<comment type="pathway">
    <text evidence="2">Protein modification; protein glycosylation.</text>
</comment>
<keyword evidence="9" id="KW-0812">Transmembrane</keyword>
<keyword evidence="6" id="KW-0119">Carbohydrate metabolism</keyword>
<evidence type="ECO:0000256" key="9">
    <source>
        <dbReference type="SAM" id="Phobius"/>
    </source>
</evidence>
<keyword evidence="3" id="KW-0808">Transferase</keyword>
<dbReference type="GO" id="GO:0046922">
    <property type="term" value="F:peptide-O-fucosyltransferase activity"/>
    <property type="evidence" value="ECO:0007669"/>
    <property type="project" value="InterPro"/>
</dbReference>
<dbReference type="Gene3D" id="3.40.50.11350">
    <property type="match status" value="1"/>
</dbReference>
<dbReference type="GO" id="GO:0005783">
    <property type="term" value="C:endoplasmic reticulum"/>
    <property type="evidence" value="ECO:0007669"/>
    <property type="project" value="UniProtKB-SubCell"/>
</dbReference>
<evidence type="ECO:0000256" key="3">
    <source>
        <dbReference type="ARBA" id="ARBA00022679"/>
    </source>
</evidence>
<dbReference type="CDD" id="cd11296">
    <property type="entry name" value="O-FucT_like"/>
    <property type="match status" value="1"/>
</dbReference>